<keyword evidence="2" id="KW-0479">Metal-binding</keyword>
<dbReference type="GO" id="GO:0016705">
    <property type="term" value="F:oxidoreductase activity, acting on paired donors, with incorporation or reduction of molecular oxygen"/>
    <property type="evidence" value="ECO:0007669"/>
    <property type="project" value="InterPro"/>
</dbReference>
<feature type="region of interest" description="Disordered" evidence="6">
    <location>
        <begin position="527"/>
        <end position="555"/>
    </location>
</feature>
<gene>
    <name evidence="8" type="ORF">FRACYDRAFT_240218</name>
</gene>
<dbReference type="GO" id="GO:0051213">
    <property type="term" value="F:dioxygenase activity"/>
    <property type="evidence" value="ECO:0007669"/>
    <property type="project" value="UniProtKB-KW"/>
</dbReference>
<sequence length="633" mass="70245">MMQSTTAPSHSQHTPQHHIPCDEQQAASCSNSVKPALVLATDCLDGDDLLEAHEALAYVRAGLSPAAIESLRQRKKYNEEIAVCKMLLQVWHAQHGMELHHNSSVLTEDVNERRRIVLCYAGALEGLRRRQEAVDALRLCLNIGKEEFNEEAEEGGDDELPDGPLDIQVTLALAKLYFKDNQKEKAMRWLQSLLTQLRGTAANSIPAEEVSDVFHLAGWVKIHNDDHTVAYELWTEGYGAVPGCASLERQFQKRACWDRPLTEDAALAQKIVGGDGTVVEVIRRDDLKGFPVRDGTPALALFHPATQQRNLVFRSRRPILTAIECANVLQKVEEFHQEHREGAWGTVRHSSVKTTDVAVEDIPALRPWLRELLRQRLYPLIHCAYPQLADGSSTLDGNHSRVQVHDAFIVRYDADTDGSFSLPEHSDTSAVSFTVALNSHYFEGGGTWFEALGEDQNGSVVDAERGHAVVFAGPLRHAGYPVEKGVRVILVLFLYIENFSYGELLENYTKKYDIGVSCGVDRCQQEEGEEKQDSKCSNDKRSNQDSTGRKASGDMPGGFVVYNQTVELVEMLNLTLTISNSAPSDYSHCGSSCSLSQIIDIEEPNPCNLFDLPNQDYLEEAVTPSTPPPIAAM</sequence>
<dbReference type="SMART" id="SM00702">
    <property type="entry name" value="P4Hc"/>
    <property type="match status" value="1"/>
</dbReference>
<dbReference type="AlphaFoldDB" id="A0A1E7FBJ0"/>
<dbReference type="InParanoid" id="A0A1E7FBJ0"/>
<dbReference type="OrthoDB" id="69177at2759"/>
<keyword evidence="4" id="KW-0560">Oxidoreductase</keyword>
<dbReference type="Proteomes" id="UP000095751">
    <property type="component" value="Unassembled WGS sequence"/>
</dbReference>
<feature type="compositionally biased region" description="Polar residues" evidence="6">
    <location>
        <begin position="1"/>
        <end position="14"/>
    </location>
</feature>
<dbReference type="InterPro" id="IPR005123">
    <property type="entry name" value="Oxoglu/Fe-dep_dioxygenase_dom"/>
</dbReference>
<evidence type="ECO:0000256" key="6">
    <source>
        <dbReference type="SAM" id="MobiDB-lite"/>
    </source>
</evidence>
<protein>
    <recommendedName>
        <fullName evidence="7">Fe2OG dioxygenase domain-containing protein</fullName>
    </recommendedName>
</protein>
<evidence type="ECO:0000259" key="7">
    <source>
        <dbReference type="PROSITE" id="PS51471"/>
    </source>
</evidence>
<dbReference type="KEGG" id="fcy:FRACYDRAFT_240218"/>
<dbReference type="GO" id="GO:0031418">
    <property type="term" value="F:L-ascorbic acid binding"/>
    <property type="evidence" value="ECO:0007669"/>
    <property type="project" value="InterPro"/>
</dbReference>
<keyword evidence="9" id="KW-1185">Reference proteome</keyword>
<accession>A0A1E7FBJ0</accession>
<feature type="region of interest" description="Disordered" evidence="6">
    <location>
        <begin position="1"/>
        <end position="22"/>
    </location>
</feature>
<evidence type="ECO:0000313" key="8">
    <source>
        <dbReference type="EMBL" id="OEU15527.1"/>
    </source>
</evidence>
<evidence type="ECO:0000256" key="2">
    <source>
        <dbReference type="ARBA" id="ARBA00022723"/>
    </source>
</evidence>
<reference evidence="8 9" key="1">
    <citation type="submission" date="2016-09" db="EMBL/GenBank/DDBJ databases">
        <title>Extensive genetic diversity and differential bi-allelic expression allows diatom success in the polar Southern Ocean.</title>
        <authorList>
            <consortium name="DOE Joint Genome Institute"/>
            <person name="Mock T."/>
            <person name="Otillar R.P."/>
            <person name="Strauss J."/>
            <person name="Dupont C."/>
            <person name="Frickenhaus S."/>
            <person name="Maumus F."/>
            <person name="Mcmullan M."/>
            <person name="Sanges R."/>
            <person name="Schmutz J."/>
            <person name="Toseland A."/>
            <person name="Valas R."/>
            <person name="Veluchamy A."/>
            <person name="Ward B.J."/>
            <person name="Allen A."/>
            <person name="Barry K."/>
            <person name="Falciatore A."/>
            <person name="Ferrante M."/>
            <person name="Fortunato A.E."/>
            <person name="Gloeckner G."/>
            <person name="Gruber A."/>
            <person name="Hipkin R."/>
            <person name="Janech M."/>
            <person name="Kroth P."/>
            <person name="Leese F."/>
            <person name="Lindquist E."/>
            <person name="Lyon B.R."/>
            <person name="Martin J."/>
            <person name="Mayer C."/>
            <person name="Parker M."/>
            <person name="Quesneville H."/>
            <person name="Raymond J."/>
            <person name="Uhlig C."/>
            <person name="Valentin K.U."/>
            <person name="Worden A.Z."/>
            <person name="Armbrust E.V."/>
            <person name="Bowler C."/>
            <person name="Green B."/>
            <person name="Moulton V."/>
            <person name="Van Oosterhout C."/>
            <person name="Grigoriev I."/>
        </authorList>
    </citation>
    <scope>NUCLEOTIDE SEQUENCE [LARGE SCALE GENOMIC DNA]</scope>
    <source>
        <strain evidence="8 9">CCMP1102</strain>
    </source>
</reference>
<evidence type="ECO:0000313" key="9">
    <source>
        <dbReference type="Proteomes" id="UP000095751"/>
    </source>
</evidence>
<evidence type="ECO:0000256" key="5">
    <source>
        <dbReference type="ARBA" id="ARBA00023004"/>
    </source>
</evidence>
<evidence type="ECO:0000256" key="4">
    <source>
        <dbReference type="ARBA" id="ARBA00023002"/>
    </source>
</evidence>
<dbReference type="PROSITE" id="PS51471">
    <property type="entry name" value="FE2OG_OXY"/>
    <property type="match status" value="1"/>
</dbReference>
<dbReference type="Gene3D" id="2.60.120.620">
    <property type="entry name" value="q2cbj1_9rhob like domain"/>
    <property type="match status" value="1"/>
</dbReference>
<dbReference type="InterPro" id="IPR006620">
    <property type="entry name" value="Pro_4_hyd_alph"/>
</dbReference>
<keyword evidence="3" id="KW-0223">Dioxygenase</keyword>
<comment type="cofactor">
    <cofactor evidence="1">
        <name>L-ascorbate</name>
        <dbReference type="ChEBI" id="CHEBI:38290"/>
    </cofactor>
</comment>
<evidence type="ECO:0000256" key="1">
    <source>
        <dbReference type="ARBA" id="ARBA00001961"/>
    </source>
</evidence>
<keyword evidence="5" id="KW-0408">Iron</keyword>
<evidence type="ECO:0000256" key="3">
    <source>
        <dbReference type="ARBA" id="ARBA00022964"/>
    </source>
</evidence>
<proteinExistence type="predicted"/>
<feature type="domain" description="Fe2OG dioxygenase" evidence="7">
    <location>
        <begin position="403"/>
        <end position="496"/>
    </location>
</feature>
<dbReference type="EMBL" id="KV784359">
    <property type="protein sequence ID" value="OEU15527.1"/>
    <property type="molecule type" value="Genomic_DNA"/>
</dbReference>
<name>A0A1E7FBJ0_9STRA</name>
<feature type="compositionally biased region" description="Basic and acidic residues" evidence="6">
    <location>
        <begin position="531"/>
        <end position="552"/>
    </location>
</feature>
<organism evidence="8 9">
    <name type="scientific">Fragilariopsis cylindrus CCMP1102</name>
    <dbReference type="NCBI Taxonomy" id="635003"/>
    <lineage>
        <taxon>Eukaryota</taxon>
        <taxon>Sar</taxon>
        <taxon>Stramenopiles</taxon>
        <taxon>Ochrophyta</taxon>
        <taxon>Bacillariophyta</taxon>
        <taxon>Bacillariophyceae</taxon>
        <taxon>Bacillariophycidae</taxon>
        <taxon>Bacillariales</taxon>
        <taxon>Bacillariaceae</taxon>
        <taxon>Fragilariopsis</taxon>
    </lineage>
</organism>
<dbReference type="GO" id="GO:0005506">
    <property type="term" value="F:iron ion binding"/>
    <property type="evidence" value="ECO:0007669"/>
    <property type="project" value="InterPro"/>
</dbReference>